<sequence length="154" mass="16403">MVQWSHSCMLDSFFPQRQGQNKVSDFSSWLAELDEQKQKWQMTFPKVDNSVTAPQLTIQMLGELTGGTGIISTGLGAMGFSLPATLGATATNPDILVIDIDGDGSFIMNVPSAQVTRKEDSRDAIVIILPTLAPCLCHSASSGAGIKSFCCSSS</sequence>
<proteinExistence type="inferred from homology"/>
<dbReference type="PANTHER" id="PTHR18968:SF13">
    <property type="entry name" value="ACETOLACTATE SYNTHASE CATALYTIC SUBUNIT, MITOCHONDRIAL"/>
    <property type="match status" value="1"/>
</dbReference>
<dbReference type="SUPFAM" id="SSF52518">
    <property type="entry name" value="Thiamin diphosphate-binding fold (THDP-binding)"/>
    <property type="match status" value="1"/>
</dbReference>
<feature type="domain" description="Thiamine pyrophosphate enzyme TPP-binding" evidence="4">
    <location>
        <begin position="67"/>
        <end position="129"/>
    </location>
</feature>
<evidence type="ECO:0000313" key="5">
    <source>
        <dbReference type="EMBL" id="CAK9197670.1"/>
    </source>
</evidence>
<dbReference type="InterPro" id="IPR045229">
    <property type="entry name" value="TPP_enz"/>
</dbReference>
<evidence type="ECO:0000256" key="2">
    <source>
        <dbReference type="ARBA" id="ARBA00007812"/>
    </source>
</evidence>
<keyword evidence="3" id="KW-0786">Thiamine pyrophosphate</keyword>
<evidence type="ECO:0000313" key="6">
    <source>
        <dbReference type="Proteomes" id="UP001497512"/>
    </source>
</evidence>
<comment type="similarity">
    <text evidence="2">Belongs to the TPP enzyme family.</text>
</comment>
<evidence type="ECO:0000256" key="3">
    <source>
        <dbReference type="ARBA" id="ARBA00023052"/>
    </source>
</evidence>
<dbReference type="PROSITE" id="PS00187">
    <property type="entry name" value="TPP_ENZYMES"/>
    <property type="match status" value="1"/>
</dbReference>
<dbReference type="PANTHER" id="PTHR18968">
    <property type="entry name" value="THIAMINE PYROPHOSPHATE ENZYMES"/>
    <property type="match status" value="1"/>
</dbReference>
<dbReference type="Pfam" id="PF02775">
    <property type="entry name" value="TPP_enzyme_C"/>
    <property type="match status" value="1"/>
</dbReference>
<reference evidence="5" key="1">
    <citation type="submission" date="2024-02" db="EMBL/GenBank/DDBJ databases">
        <authorList>
            <consortium name="ELIXIR-Norway"/>
            <consortium name="Elixir Norway"/>
        </authorList>
    </citation>
    <scope>NUCLEOTIDE SEQUENCE</scope>
</reference>
<evidence type="ECO:0000259" key="4">
    <source>
        <dbReference type="Pfam" id="PF02775"/>
    </source>
</evidence>
<evidence type="ECO:0000256" key="1">
    <source>
        <dbReference type="ARBA" id="ARBA00001964"/>
    </source>
</evidence>
<dbReference type="EMBL" id="OZ019903">
    <property type="protein sequence ID" value="CAK9197670.1"/>
    <property type="molecule type" value="Genomic_DNA"/>
</dbReference>
<protein>
    <recommendedName>
        <fullName evidence="4">Thiamine pyrophosphate enzyme TPP-binding domain-containing protein</fullName>
    </recommendedName>
</protein>
<dbReference type="InterPro" id="IPR000399">
    <property type="entry name" value="TPP-bd_CS"/>
</dbReference>
<accession>A0ABP0TIS4</accession>
<gene>
    <name evidence="5" type="ORF">CSSPTR1EN2_LOCUS4090</name>
</gene>
<name>A0ABP0TIS4_9BRYO</name>
<dbReference type="Proteomes" id="UP001497512">
    <property type="component" value="Chromosome 11"/>
</dbReference>
<keyword evidence="6" id="KW-1185">Reference proteome</keyword>
<organism evidence="5 6">
    <name type="scientific">Sphagnum troendelagicum</name>
    <dbReference type="NCBI Taxonomy" id="128251"/>
    <lineage>
        <taxon>Eukaryota</taxon>
        <taxon>Viridiplantae</taxon>
        <taxon>Streptophyta</taxon>
        <taxon>Embryophyta</taxon>
        <taxon>Bryophyta</taxon>
        <taxon>Sphagnophytina</taxon>
        <taxon>Sphagnopsida</taxon>
        <taxon>Sphagnales</taxon>
        <taxon>Sphagnaceae</taxon>
        <taxon>Sphagnum</taxon>
    </lineage>
</organism>
<dbReference type="InterPro" id="IPR011766">
    <property type="entry name" value="TPP_enzyme_TPP-bd"/>
</dbReference>
<dbReference type="Gene3D" id="3.40.50.970">
    <property type="match status" value="1"/>
</dbReference>
<dbReference type="InterPro" id="IPR029061">
    <property type="entry name" value="THDP-binding"/>
</dbReference>
<comment type="cofactor">
    <cofactor evidence="1">
        <name>thiamine diphosphate</name>
        <dbReference type="ChEBI" id="CHEBI:58937"/>
    </cofactor>
</comment>